<keyword evidence="2" id="KW-1185">Reference proteome</keyword>
<dbReference type="InParanoid" id="A0A2H3EB58"/>
<sequence length="79" mass="9294">MRHESECVESSLLCWRRPLNLRSVSTLRHCRRRCFGRWPDGSETRSESLYASFETTGAFSMILDYLCLTGRRYVTVLEN</sequence>
<evidence type="ECO:0000313" key="1">
    <source>
        <dbReference type="EMBL" id="PBL00399.1"/>
    </source>
</evidence>
<organism evidence="1 2">
    <name type="scientific">Armillaria gallica</name>
    <name type="common">Bulbous honey fungus</name>
    <name type="synonym">Armillaria bulbosa</name>
    <dbReference type="NCBI Taxonomy" id="47427"/>
    <lineage>
        <taxon>Eukaryota</taxon>
        <taxon>Fungi</taxon>
        <taxon>Dikarya</taxon>
        <taxon>Basidiomycota</taxon>
        <taxon>Agaricomycotina</taxon>
        <taxon>Agaricomycetes</taxon>
        <taxon>Agaricomycetidae</taxon>
        <taxon>Agaricales</taxon>
        <taxon>Marasmiineae</taxon>
        <taxon>Physalacriaceae</taxon>
        <taxon>Armillaria</taxon>
    </lineage>
</organism>
<name>A0A2H3EB58_ARMGA</name>
<gene>
    <name evidence="1" type="ORF">ARMGADRAFT_377114</name>
</gene>
<dbReference type="Proteomes" id="UP000217790">
    <property type="component" value="Unassembled WGS sequence"/>
</dbReference>
<reference evidence="2" key="1">
    <citation type="journal article" date="2017" name="Nat. Ecol. Evol.">
        <title>Genome expansion and lineage-specific genetic innovations in the forest pathogenic fungi Armillaria.</title>
        <authorList>
            <person name="Sipos G."/>
            <person name="Prasanna A.N."/>
            <person name="Walter M.C."/>
            <person name="O'Connor E."/>
            <person name="Balint B."/>
            <person name="Krizsan K."/>
            <person name="Kiss B."/>
            <person name="Hess J."/>
            <person name="Varga T."/>
            <person name="Slot J."/>
            <person name="Riley R."/>
            <person name="Boka B."/>
            <person name="Rigling D."/>
            <person name="Barry K."/>
            <person name="Lee J."/>
            <person name="Mihaltcheva S."/>
            <person name="LaButti K."/>
            <person name="Lipzen A."/>
            <person name="Waldron R."/>
            <person name="Moloney N.M."/>
            <person name="Sperisen C."/>
            <person name="Kredics L."/>
            <person name="Vagvoelgyi C."/>
            <person name="Patrignani A."/>
            <person name="Fitzpatrick D."/>
            <person name="Nagy I."/>
            <person name="Doyle S."/>
            <person name="Anderson J.B."/>
            <person name="Grigoriev I.V."/>
            <person name="Gueldener U."/>
            <person name="Muensterkoetter M."/>
            <person name="Nagy L.G."/>
        </authorList>
    </citation>
    <scope>NUCLEOTIDE SEQUENCE [LARGE SCALE GENOMIC DNA]</scope>
    <source>
        <strain evidence="2">Ar21-2</strain>
    </source>
</reference>
<dbReference type="EMBL" id="KZ293646">
    <property type="protein sequence ID" value="PBL00399.1"/>
    <property type="molecule type" value="Genomic_DNA"/>
</dbReference>
<dbReference type="AlphaFoldDB" id="A0A2H3EB58"/>
<accession>A0A2H3EB58</accession>
<evidence type="ECO:0000313" key="2">
    <source>
        <dbReference type="Proteomes" id="UP000217790"/>
    </source>
</evidence>
<protein>
    <submittedName>
        <fullName evidence="1">Uncharacterized protein</fullName>
    </submittedName>
</protein>
<proteinExistence type="predicted"/>